<protein>
    <submittedName>
        <fullName evidence="2">Uncharacterized protein</fullName>
    </submittedName>
</protein>
<evidence type="ECO:0000313" key="3">
    <source>
        <dbReference type="Proteomes" id="UP001257895"/>
    </source>
</evidence>
<evidence type="ECO:0000256" key="1">
    <source>
        <dbReference type="SAM" id="MobiDB-lite"/>
    </source>
</evidence>
<name>A0ABU3JGZ0_9ACTN</name>
<dbReference type="Proteomes" id="UP001257895">
    <property type="component" value="Unassembled WGS sequence"/>
</dbReference>
<comment type="caution">
    <text evidence="2">The sequence shown here is derived from an EMBL/GenBank/DDBJ whole genome shotgun (WGS) entry which is preliminary data.</text>
</comment>
<reference evidence="2 3" key="1">
    <citation type="submission" date="2023-05" db="EMBL/GenBank/DDBJ databases">
        <title>Streptomyces fuscus sp. nov., a brown-black pigment producing actinomyces isolated from dry sand of Sea duck farm.</title>
        <authorList>
            <person name="Xie J."/>
            <person name="Shen N."/>
        </authorList>
    </citation>
    <scope>NUCLEOTIDE SEQUENCE [LARGE SCALE GENOMIC DNA]</scope>
    <source>
        <strain evidence="2 3">CGMCC 4.1883</strain>
    </source>
</reference>
<proteinExistence type="predicted"/>
<dbReference type="RefSeq" id="WP_346082819.1">
    <property type="nucleotide sequence ID" value="NZ_BAAAGV010000008.1"/>
</dbReference>
<keyword evidence="3" id="KW-1185">Reference proteome</keyword>
<feature type="region of interest" description="Disordered" evidence="1">
    <location>
        <begin position="20"/>
        <end position="49"/>
    </location>
</feature>
<sequence>MPQPTAYIIGRSHIRTASATHAAGVTHQAPARRLAERPIVYENPSALGP</sequence>
<gene>
    <name evidence="2" type="ORF">QNO05_31380</name>
</gene>
<dbReference type="EMBL" id="JASKMB010000046">
    <property type="protein sequence ID" value="MDT6974330.1"/>
    <property type="molecule type" value="Genomic_DNA"/>
</dbReference>
<organism evidence="2 3">
    <name type="scientific">Streptomyces thermocarboxydus</name>
    <dbReference type="NCBI Taxonomy" id="59299"/>
    <lineage>
        <taxon>Bacteria</taxon>
        <taxon>Bacillati</taxon>
        <taxon>Actinomycetota</taxon>
        <taxon>Actinomycetes</taxon>
        <taxon>Kitasatosporales</taxon>
        <taxon>Streptomycetaceae</taxon>
        <taxon>Streptomyces</taxon>
    </lineage>
</organism>
<accession>A0ABU3JGZ0</accession>
<evidence type="ECO:0000313" key="2">
    <source>
        <dbReference type="EMBL" id="MDT6974330.1"/>
    </source>
</evidence>